<keyword evidence="5 13" id="KW-0963">Cytoplasm</keyword>
<evidence type="ECO:0000256" key="12">
    <source>
        <dbReference type="ARBA" id="ARBA00048366"/>
    </source>
</evidence>
<dbReference type="InterPro" id="IPR010923">
    <property type="entry name" value="T(6)A37_SUA5"/>
</dbReference>
<keyword evidence="6 13" id="KW-0808">Transferase</keyword>
<proteinExistence type="inferred from homology"/>
<evidence type="ECO:0000256" key="3">
    <source>
        <dbReference type="ARBA" id="ARBA00012584"/>
    </source>
</evidence>
<sequence length="350" mass="38605">MTVNSIETEILEVKDLNSNYKNIKKGAEYLKKGEVVAIPTETVYGLAADAFNESAIKKVFEVKGRPQDNPLLVHIYKLEQVYDICKDIPKEAERVFDAFWPGSVTLIFKKKDCILDTVTAGMNTVAVRFPKSEVARAVIKESGTLLVAPSANLSGKPSTTSVKHCINDLSGKIPCILDGGSCSIGLESTIIDMSTPDPVLLRPGAISVDEICDVIPNLIYKKDLLSVKESEIPKAPGMKYRHYAPDVPVTLVDGEYAKTSKWIEENANQDDAVICFEEFLNDFKNYKYTYSLGSFKTLNIAAQKIFDLLRECDKLDVSHIYIQAPTNSGLGNSIINRLEKASSGDIVILK</sequence>
<comment type="catalytic activity">
    <reaction evidence="12 13">
        <text>L-threonine + hydrogencarbonate + ATP = L-threonylcarbamoyladenylate + diphosphate + H2O</text>
        <dbReference type="Rhea" id="RHEA:36407"/>
        <dbReference type="ChEBI" id="CHEBI:15377"/>
        <dbReference type="ChEBI" id="CHEBI:17544"/>
        <dbReference type="ChEBI" id="CHEBI:30616"/>
        <dbReference type="ChEBI" id="CHEBI:33019"/>
        <dbReference type="ChEBI" id="CHEBI:57926"/>
        <dbReference type="ChEBI" id="CHEBI:73682"/>
        <dbReference type="EC" id="2.7.7.87"/>
    </reaction>
</comment>
<keyword evidence="16" id="KW-1185">Reference proteome</keyword>
<dbReference type="InterPro" id="IPR050156">
    <property type="entry name" value="TC-AMP_synthase_SUA5"/>
</dbReference>
<dbReference type="Gene3D" id="3.90.870.10">
    <property type="entry name" value="DHBP synthase"/>
    <property type="match status" value="1"/>
</dbReference>
<dbReference type="PROSITE" id="PS51163">
    <property type="entry name" value="YRDC"/>
    <property type="match status" value="1"/>
</dbReference>
<evidence type="ECO:0000256" key="9">
    <source>
        <dbReference type="ARBA" id="ARBA00022741"/>
    </source>
</evidence>
<dbReference type="Proteomes" id="UP001232584">
    <property type="component" value="Unassembled WGS sequence"/>
</dbReference>
<evidence type="ECO:0000313" key="16">
    <source>
        <dbReference type="Proteomes" id="UP001232584"/>
    </source>
</evidence>
<dbReference type="PANTHER" id="PTHR17490">
    <property type="entry name" value="SUA5"/>
    <property type="match status" value="1"/>
</dbReference>
<dbReference type="InterPro" id="IPR017945">
    <property type="entry name" value="DHBP_synth_RibB-like_a/b_dom"/>
</dbReference>
<dbReference type="InterPro" id="IPR006070">
    <property type="entry name" value="Sua5-like_dom"/>
</dbReference>
<dbReference type="PANTHER" id="PTHR17490:SF16">
    <property type="entry name" value="THREONYLCARBAMOYL-AMP SYNTHASE"/>
    <property type="match status" value="1"/>
</dbReference>
<dbReference type="Pfam" id="PF01300">
    <property type="entry name" value="Sua5_yciO_yrdC"/>
    <property type="match status" value="1"/>
</dbReference>
<dbReference type="SUPFAM" id="SSF55821">
    <property type="entry name" value="YrdC/RibB"/>
    <property type="match status" value="1"/>
</dbReference>
<dbReference type="InterPro" id="IPR038385">
    <property type="entry name" value="Sua5/YwlC_C"/>
</dbReference>
<evidence type="ECO:0000256" key="6">
    <source>
        <dbReference type="ARBA" id="ARBA00022679"/>
    </source>
</evidence>
<gene>
    <name evidence="15" type="ORF">QOZ92_003072</name>
</gene>
<reference evidence="15 16" key="1">
    <citation type="submission" date="2023-07" db="EMBL/GenBank/DDBJ databases">
        <title>Genomic Encyclopedia of Type Strains, Phase IV (KMG-IV): sequencing the most valuable type-strain genomes for metagenomic binning, comparative biology and taxonomic classification.</title>
        <authorList>
            <person name="Goeker M."/>
        </authorList>
    </citation>
    <scope>NUCLEOTIDE SEQUENCE [LARGE SCALE GENOMIC DNA]</scope>
    <source>
        <strain evidence="15 16">DSM 15049</strain>
    </source>
</reference>
<dbReference type="GO" id="GO:0061710">
    <property type="term" value="F:L-threonylcarbamoyladenylate synthase"/>
    <property type="evidence" value="ECO:0007669"/>
    <property type="project" value="UniProtKB-EC"/>
</dbReference>
<name>A0ABU0N442_9FIRM</name>
<dbReference type="EC" id="2.7.7.87" evidence="3 13"/>
<dbReference type="EMBL" id="JAUSWG010000016">
    <property type="protein sequence ID" value="MDQ0557937.1"/>
    <property type="molecule type" value="Genomic_DNA"/>
</dbReference>
<keyword evidence="10 13" id="KW-0067">ATP-binding</keyword>
<comment type="subcellular location">
    <subcellularLocation>
        <location evidence="1 13">Cytoplasm</location>
    </subcellularLocation>
</comment>
<evidence type="ECO:0000256" key="1">
    <source>
        <dbReference type="ARBA" id="ARBA00004496"/>
    </source>
</evidence>
<evidence type="ECO:0000256" key="5">
    <source>
        <dbReference type="ARBA" id="ARBA00022490"/>
    </source>
</evidence>
<keyword evidence="7 13" id="KW-0819">tRNA processing</keyword>
<dbReference type="PIRSF" id="PIRSF004930">
    <property type="entry name" value="Tln_factor_SUA5"/>
    <property type="match status" value="1"/>
</dbReference>
<protein>
    <recommendedName>
        <fullName evidence="4 13">Threonylcarbamoyl-AMP synthase</fullName>
        <shortName evidence="13">TC-AMP synthase</shortName>
        <ecNumber evidence="3 13">2.7.7.87</ecNumber>
    </recommendedName>
    <alternativeName>
        <fullName evidence="11 13">L-threonylcarbamoyladenylate synthase</fullName>
    </alternativeName>
</protein>
<dbReference type="InterPro" id="IPR005145">
    <property type="entry name" value="Sua5_C"/>
</dbReference>
<evidence type="ECO:0000256" key="4">
    <source>
        <dbReference type="ARBA" id="ARBA00015492"/>
    </source>
</evidence>
<comment type="function">
    <text evidence="13">Required for the formation of a threonylcarbamoyl group on adenosine at position 37 (t(6)A37) in tRNAs that read codons beginning with adenine.</text>
</comment>
<dbReference type="Gene3D" id="3.40.50.11030">
    <property type="entry name" value="Threonylcarbamoyl-AMP synthase, C-terminal domain"/>
    <property type="match status" value="1"/>
</dbReference>
<evidence type="ECO:0000256" key="10">
    <source>
        <dbReference type="ARBA" id="ARBA00022840"/>
    </source>
</evidence>
<evidence type="ECO:0000256" key="2">
    <source>
        <dbReference type="ARBA" id="ARBA00007663"/>
    </source>
</evidence>
<keyword evidence="9 13" id="KW-0547">Nucleotide-binding</keyword>
<dbReference type="Pfam" id="PF03481">
    <property type="entry name" value="Sua5_C"/>
    <property type="match status" value="1"/>
</dbReference>
<evidence type="ECO:0000313" key="15">
    <source>
        <dbReference type="EMBL" id="MDQ0557937.1"/>
    </source>
</evidence>
<feature type="domain" description="YrdC-like" evidence="14">
    <location>
        <begin position="20"/>
        <end position="206"/>
    </location>
</feature>
<comment type="caution">
    <text evidence="15">The sequence shown here is derived from an EMBL/GenBank/DDBJ whole genome shotgun (WGS) entry which is preliminary data.</text>
</comment>
<evidence type="ECO:0000259" key="14">
    <source>
        <dbReference type="PROSITE" id="PS51163"/>
    </source>
</evidence>
<organism evidence="15 16">
    <name type="scientific">Paraclostridium ghonii</name>
    <dbReference type="NCBI Taxonomy" id="29358"/>
    <lineage>
        <taxon>Bacteria</taxon>
        <taxon>Bacillati</taxon>
        <taxon>Bacillota</taxon>
        <taxon>Clostridia</taxon>
        <taxon>Peptostreptococcales</taxon>
        <taxon>Peptostreptococcaceae</taxon>
        <taxon>Paraclostridium</taxon>
    </lineage>
</organism>
<dbReference type="RefSeq" id="WP_307509716.1">
    <property type="nucleotide sequence ID" value="NZ_BAAACE010000001.1"/>
</dbReference>
<evidence type="ECO:0000256" key="8">
    <source>
        <dbReference type="ARBA" id="ARBA00022695"/>
    </source>
</evidence>
<accession>A0ABU0N442</accession>
<evidence type="ECO:0000256" key="7">
    <source>
        <dbReference type="ARBA" id="ARBA00022694"/>
    </source>
</evidence>
<evidence type="ECO:0000256" key="13">
    <source>
        <dbReference type="PIRNR" id="PIRNR004930"/>
    </source>
</evidence>
<keyword evidence="8 13" id="KW-0548">Nucleotidyltransferase</keyword>
<dbReference type="NCBIfam" id="TIGR00057">
    <property type="entry name" value="L-threonylcarbamoyladenylate synthase"/>
    <property type="match status" value="1"/>
</dbReference>
<evidence type="ECO:0000256" key="11">
    <source>
        <dbReference type="ARBA" id="ARBA00029774"/>
    </source>
</evidence>
<comment type="similarity">
    <text evidence="2 13">Belongs to the SUA5 family.</text>
</comment>